<reference evidence="1 2" key="1">
    <citation type="journal article" date="2015" name="Genome Announc.">
        <title>Draft Genome Sequence of Norvancomycin-Producing Strain Amycolatopsis orientalis CPCC200066.</title>
        <authorList>
            <person name="Lei X."/>
            <person name="Yuan F."/>
            <person name="Shi Y."/>
            <person name="Li X."/>
            <person name="Wang L."/>
            <person name="Hong B."/>
        </authorList>
    </citation>
    <scope>NUCLEOTIDE SEQUENCE [LARGE SCALE GENOMIC DNA]</scope>
    <source>
        <strain evidence="1 2">B-37</strain>
    </source>
</reference>
<dbReference type="STRING" id="31958.SD37_17450"/>
<dbReference type="Gene3D" id="3.30.70.1210">
    <property type="entry name" value="Crispr-associated protein, domain 2"/>
    <property type="match status" value="1"/>
</dbReference>
<dbReference type="Proteomes" id="UP000093695">
    <property type="component" value="Chromosome"/>
</dbReference>
<dbReference type="NCBIfam" id="TIGR01907">
    <property type="entry name" value="casE_Cse3"/>
    <property type="match status" value="1"/>
</dbReference>
<gene>
    <name evidence="1" type="ORF">SD37_17450</name>
</gene>
<evidence type="ECO:0000313" key="2">
    <source>
        <dbReference type="Proteomes" id="UP000093695"/>
    </source>
</evidence>
<dbReference type="AlphaFoldDB" id="A0A193BYK5"/>
<proteinExistence type="predicted"/>
<dbReference type="SUPFAM" id="SSF117987">
    <property type="entry name" value="CRISPR-associated protein"/>
    <property type="match status" value="1"/>
</dbReference>
<dbReference type="InterPro" id="IPR010179">
    <property type="entry name" value="CRISPR-assoc_prot_Cse3"/>
</dbReference>
<dbReference type="Pfam" id="PF08798">
    <property type="entry name" value="CRISPR_assoc"/>
    <property type="match status" value="1"/>
</dbReference>
<dbReference type="EMBL" id="CP016174">
    <property type="protein sequence ID" value="ANN17253.1"/>
    <property type="molecule type" value="Genomic_DNA"/>
</dbReference>
<keyword evidence="2" id="KW-1185">Reference proteome</keyword>
<protein>
    <submittedName>
        <fullName evidence="1">Type I-E CRISPR-associated protein Cas6/Cse3/CasE</fullName>
    </submittedName>
</protein>
<name>A0A193BYK5_AMYOR</name>
<sequence length="59" mass="6073">MATIAGRKAETGKITVEPVRYDGHLVITDPAAFSDALVTGIGRAKAYGCGLLSLAPART</sequence>
<dbReference type="KEGG" id="aori:SD37_17450"/>
<dbReference type="RefSeq" id="WP_044852904.1">
    <property type="nucleotide sequence ID" value="NZ_CP016174.1"/>
</dbReference>
<accession>A0A193BYK5</accession>
<organism evidence="1 2">
    <name type="scientific">Amycolatopsis orientalis</name>
    <name type="common">Nocardia orientalis</name>
    <dbReference type="NCBI Taxonomy" id="31958"/>
    <lineage>
        <taxon>Bacteria</taxon>
        <taxon>Bacillati</taxon>
        <taxon>Actinomycetota</taxon>
        <taxon>Actinomycetes</taxon>
        <taxon>Pseudonocardiales</taxon>
        <taxon>Pseudonocardiaceae</taxon>
        <taxon>Amycolatopsis</taxon>
    </lineage>
</organism>
<evidence type="ECO:0000313" key="1">
    <source>
        <dbReference type="EMBL" id="ANN17253.1"/>
    </source>
</evidence>